<dbReference type="Proteomes" id="UP001275436">
    <property type="component" value="Unassembled WGS sequence"/>
</dbReference>
<proteinExistence type="predicted"/>
<accession>A0ABQ5TN46</accession>
<gene>
    <name evidence="1" type="ORF">MACH08_40220</name>
</gene>
<evidence type="ECO:0000313" key="2">
    <source>
        <dbReference type="Proteomes" id="UP001275436"/>
    </source>
</evidence>
<organism evidence="1 2">
    <name type="scientific">Oceanobacillus kimchii</name>
    <dbReference type="NCBI Taxonomy" id="746691"/>
    <lineage>
        <taxon>Bacteria</taxon>
        <taxon>Bacillati</taxon>
        <taxon>Bacillota</taxon>
        <taxon>Bacilli</taxon>
        <taxon>Bacillales</taxon>
        <taxon>Bacillaceae</taxon>
        <taxon>Oceanobacillus</taxon>
    </lineage>
</organism>
<evidence type="ECO:0000313" key="1">
    <source>
        <dbReference type="EMBL" id="GLO68238.1"/>
    </source>
</evidence>
<dbReference type="EMBL" id="BSKO01000002">
    <property type="protein sequence ID" value="GLO68238.1"/>
    <property type="molecule type" value="Genomic_DNA"/>
</dbReference>
<keyword evidence="2" id="KW-1185">Reference proteome</keyword>
<sequence>MYHIDIQSIEDYSCHNPFQTKVIIIPNEHENIRIIRAAVQWDANYLIVYHNPILRLFNFSPLLVYMGRSSASEAVINEIITIDEEMIFSFKEVSTRKHFERKVMPVLVKFIDKKIKSILESKNEPIASFLNNEQYKGIKS</sequence>
<name>A0ABQ5TN46_9BACI</name>
<comment type="caution">
    <text evidence="1">The sequence shown here is derived from an EMBL/GenBank/DDBJ whole genome shotgun (WGS) entry which is preliminary data.</text>
</comment>
<reference evidence="1 2" key="1">
    <citation type="submission" date="2023-02" db="EMBL/GenBank/DDBJ databases">
        <title>Oceanobacillus kimchii IFOP_LL358 isolated form Alexandrium catenella lab strain.</title>
        <authorList>
            <person name="Gajardo G."/>
            <person name="Ueki S."/>
            <person name="Maruyama F."/>
        </authorList>
    </citation>
    <scope>NUCLEOTIDE SEQUENCE [LARGE SCALE GENOMIC DNA]</scope>
    <source>
        <strain evidence="1 2">IFOP_LL358</strain>
    </source>
</reference>
<dbReference type="RefSeq" id="WP_317958489.1">
    <property type="nucleotide sequence ID" value="NZ_BSKO01000002.1"/>
</dbReference>
<protein>
    <submittedName>
        <fullName evidence="1">Uncharacterized protein</fullName>
    </submittedName>
</protein>